<dbReference type="AlphaFoldDB" id="A0A1J0EFL6"/>
<dbReference type="Proteomes" id="UP000182567">
    <property type="component" value="Chromosome"/>
</dbReference>
<keyword evidence="1" id="KW-1133">Transmembrane helix</keyword>
<keyword evidence="1" id="KW-0472">Membrane</keyword>
<reference evidence="3" key="1">
    <citation type="submission" date="2016-10" db="EMBL/GenBank/DDBJ databases">
        <title>Pseudomonas frederiksbergensis ERGS4:02 complete genome.</title>
        <authorList>
            <person name="Kumar R."/>
            <person name="Acharya V."/>
            <person name="Singh D."/>
        </authorList>
    </citation>
    <scope>NUCLEOTIDE SEQUENCE [LARGE SCALE GENOMIC DNA]</scope>
    <source>
        <strain evidence="3">ERGS4:02</strain>
    </source>
</reference>
<evidence type="ECO:0000256" key="1">
    <source>
        <dbReference type="SAM" id="Phobius"/>
    </source>
</evidence>
<organism evidence="2 3">
    <name type="scientific">Pseudomonas frederiksbergensis</name>
    <dbReference type="NCBI Taxonomy" id="104087"/>
    <lineage>
        <taxon>Bacteria</taxon>
        <taxon>Pseudomonadati</taxon>
        <taxon>Pseudomonadota</taxon>
        <taxon>Gammaproteobacteria</taxon>
        <taxon>Pseudomonadales</taxon>
        <taxon>Pseudomonadaceae</taxon>
        <taxon>Pseudomonas</taxon>
    </lineage>
</organism>
<evidence type="ECO:0000313" key="3">
    <source>
        <dbReference type="Proteomes" id="UP000182567"/>
    </source>
</evidence>
<evidence type="ECO:0000313" key="2">
    <source>
        <dbReference type="EMBL" id="APC14596.1"/>
    </source>
</evidence>
<gene>
    <name evidence="2" type="ORF">BLL42_02170</name>
</gene>
<dbReference type="EMBL" id="CP017886">
    <property type="protein sequence ID" value="APC14596.1"/>
    <property type="molecule type" value="Genomic_DNA"/>
</dbReference>
<name>A0A1J0EFL6_9PSED</name>
<accession>A0A1J0EFL6</accession>
<proteinExistence type="predicted"/>
<feature type="transmembrane region" description="Helical" evidence="1">
    <location>
        <begin position="271"/>
        <end position="292"/>
    </location>
</feature>
<sequence length="371" mass="42100">MSDSIDGVESSNEPLIFFSNAAMLSHLTRAHHSISRHIEIIRTQSGADDTFNALCFVREALNEMMLMPAIFDLSCDYNIKHVGAKFTESVQEVSAAESYEIDSLFSLCYRFVVEFELKSSTSMSSGLRSAWIELADMDLNDLKSASFQIRWAKNHMAIQMLREYINHPHMTSLKDLPKAIQASEDARIKSIDELSQREERVNALADKLKGYENAYNFVGLYQGFSNLRKDKASEKDLTFKFMVVLGICLVIVPLLKVLNVIEHSSDLVKESFAIAALLAFELMVVYFFRITLQNFRSTKAQLLQIDLRMTLCQFINSYVEFASDARKSDKELLTRFEQVIFSGIVTDESVIPSTFDGLEQVAKIVESLKPK</sequence>
<keyword evidence="1" id="KW-0812">Transmembrane</keyword>
<protein>
    <submittedName>
        <fullName evidence="2">Uncharacterized protein</fullName>
    </submittedName>
</protein>
<feature type="transmembrane region" description="Helical" evidence="1">
    <location>
        <begin position="237"/>
        <end position="259"/>
    </location>
</feature>